<keyword evidence="2" id="KW-1185">Reference proteome</keyword>
<organism evidence="1 2">
    <name type="scientific">Knipowitschia caucasica</name>
    <name type="common">Caucasian dwarf goby</name>
    <name type="synonym">Pomatoschistus caucasicus</name>
    <dbReference type="NCBI Taxonomy" id="637954"/>
    <lineage>
        <taxon>Eukaryota</taxon>
        <taxon>Metazoa</taxon>
        <taxon>Chordata</taxon>
        <taxon>Craniata</taxon>
        <taxon>Vertebrata</taxon>
        <taxon>Euteleostomi</taxon>
        <taxon>Actinopterygii</taxon>
        <taxon>Neopterygii</taxon>
        <taxon>Teleostei</taxon>
        <taxon>Neoteleostei</taxon>
        <taxon>Acanthomorphata</taxon>
        <taxon>Gobiaria</taxon>
        <taxon>Gobiiformes</taxon>
        <taxon>Gobioidei</taxon>
        <taxon>Gobiidae</taxon>
        <taxon>Gobiinae</taxon>
        <taxon>Knipowitschia</taxon>
    </lineage>
</organism>
<accession>A0AAV2LDN4</accession>
<protein>
    <submittedName>
        <fullName evidence="1">Uncharacterized protein</fullName>
    </submittedName>
</protein>
<sequence>MLQRVGVSKFHLSAQSRGVTERMRPMGGTSNVGCWPWVRAPLFRALVPSLFEFAGPSICLRMIWSWLSEERKKRPTNDK</sequence>
<dbReference type="EMBL" id="OZ035845">
    <property type="protein sequence ID" value="CAL1599305.1"/>
    <property type="molecule type" value="Genomic_DNA"/>
</dbReference>
<evidence type="ECO:0000313" key="1">
    <source>
        <dbReference type="EMBL" id="CAL1599305.1"/>
    </source>
</evidence>
<name>A0AAV2LDN4_KNICA</name>
<reference evidence="1 2" key="1">
    <citation type="submission" date="2024-04" db="EMBL/GenBank/DDBJ databases">
        <authorList>
            <person name="Waldvogel A.-M."/>
            <person name="Schoenle A."/>
        </authorList>
    </citation>
    <scope>NUCLEOTIDE SEQUENCE [LARGE SCALE GENOMIC DNA]</scope>
</reference>
<evidence type="ECO:0000313" key="2">
    <source>
        <dbReference type="Proteomes" id="UP001497482"/>
    </source>
</evidence>
<gene>
    <name evidence="1" type="ORF">KC01_LOCUS27597</name>
</gene>
<dbReference type="AlphaFoldDB" id="A0AAV2LDN4"/>
<dbReference type="Proteomes" id="UP001497482">
    <property type="component" value="Chromosome 23"/>
</dbReference>
<proteinExistence type="predicted"/>